<proteinExistence type="predicted"/>
<feature type="region of interest" description="Disordered" evidence="2">
    <location>
        <begin position="396"/>
        <end position="415"/>
    </location>
</feature>
<dbReference type="OrthoDB" id="247450at2759"/>
<feature type="region of interest" description="Disordered" evidence="2">
    <location>
        <begin position="1449"/>
        <end position="1470"/>
    </location>
</feature>
<organism evidence="3 4">
    <name type="scientific">Leptomonas pyrrhocoris</name>
    <name type="common">Firebug parasite</name>
    <dbReference type="NCBI Taxonomy" id="157538"/>
    <lineage>
        <taxon>Eukaryota</taxon>
        <taxon>Discoba</taxon>
        <taxon>Euglenozoa</taxon>
        <taxon>Kinetoplastea</taxon>
        <taxon>Metakinetoplastina</taxon>
        <taxon>Trypanosomatida</taxon>
        <taxon>Trypanosomatidae</taxon>
        <taxon>Leishmaniinae</taxon>
        <taxon>Leptomonas</taxon>
    </lineage>
</organism>
<name>A0A0M9FXB1_LEPPY</name>
<evidence type="ECO:0000256" key="2">
    <source>
        <dbReference type="SAM" id="MobiDB-lite"/>
    </source>
</evidence>
<feature type="region of interest" description="Disordered" evidence="2">
    <location>
        <begin position="349"/>
        <end position="381"/>
    </location>
</feature>
<protein>
    <submittedName>
        <fullName evidence="3">Uncharacterized protein</fullName>
    </submittedName>
</protein>
<feature type="compositionally biased region" description="Low complexity" evidence="2">
    <location>
        <begin position="1700"/>
        <end position="1710"/>
    </location>
</feature>
<comment type="caution">
    <text evidence="3">The sequence shown here is derived from an EMBL/GenBank/DDBJ whole genome shotgun (WGS) entry which is preliminary data.</text>
</comment>
<feature type="compositionally biased region" description="Low complexity" evidence="2">
    <location>
        <begin position="1018"/>
        <end position="1038"/>
    </location>
</feature>
<feature type="region of interest" description="Disordered" evidence="2">
    <location>
        <begin position="299"/>
        <end position="330"/>
    </location>
</feature>
<feature type="region of interest" description="Disordered" evidence="2">
    <location>
        <begin position="1648"/>
        <end position="1710"/>
    </location>
</feature>
<feature type="region of interest" description="Disordered" evidence="2">
    <location>
        <begin position="1103"/>
        <end position="1122"/>
    </location>
</feature>
<feature type="region of interest" description="Disordered" evidence="2">
    <location>
        <begin position="1002"/>
        <end position="1043"/>
    </location>
</feature>
<feature type="region of interest" description="Disordered" evidence="2">
    <location>
        <begin position="208"/>
        <end position="259"/>
    </location>
</feature>
<accession>A0A0M9FXB1</accession>
<feature type="compositionally biased region" description="Polar residues" evidence="2">
    <location>
        <begin position="929"/>
        <end position="942"/>
    </location>
</feature>
<dbReference type="Proteomes" id="UP000037923">
    <property type="component" value="Unassembled WGS sequence"/>
</dbReference>
<feature type="region of interest" description="Disordered" evidence="2">
    <location>
        <begin position="1"/>
        <end position="127"/>
    </location>
</feature>
<evidence type="ECO:0000313" key="3">
    <source>
        <dbReference type="EMBL" id="KPA78020.1"/>
    </source>
</evidence>
<gene>
    <name evidence="3" type="ORF">ABB37_06774</name>
</gene>
<evidence type="ECO:0000256" key="1">
    <source>
        <dbReference type="SAM" id="Coils"/>
    </source>
</evidence>
<keyword evidence="4" id="KW-1185">Reference proteome</keyword>
<feature type="compositionally biased region" description="Low complexity" evidence="2">
    <location>
        <begin position="396"/>
        <end position="408"/>
    </location>
</feature>
<feature type="coiled-coil region" evidence="1">
    <location>
        <begin position="823"/>
        <end position="860"/>
    </location>
</feature>
<feature type="compositionally biased region" description="Polar residues" evidence="2">
    <location>
        <begin position="361"/>
        <end position="381"/>
    </location>
</feature>
<dbReference type="VEuPathDB" id="TriTrypDB:LpyrH10_15_1840"/>
<feature type="region of interest" description="Disordered" evidence="2">
    <location>
        <begin position="1297"/>
        <end position="1343"/>
    </location>
</feature>
<feature type="compositionally biased region" description="Acidic residues" evidence="2">
    <location>
        <begin position="1002"/>
        <end position="1016"/>
    </location>
</feature>
<feature type="region of interest" description="Disordered" evidence="2">
    <location>
        <begin position="929"/>
        <end position="962"/>
    </location>
</feature>
<dbReference type="EMBL" id="LGTL01000015">
    <property type="protein sequence ID" value="KPA78020.1"/>
    <property type="molecule type" value="Genomic_DNA"/>
</dbReference>
<feature type="compositionally biased region" description="Low complexity" evidence="2">
    <location>
        <begin position="1297"/>
        <end position="1330"/>
    </location>
</feature>
<feature type="compositionally biased region" description="Polar residues" evidence="2">
    <location>
        <begin position="302"/>
        <end position="314"/>
    </location>
</feature>
<feature type="compositionally biased region" description="Basic and acidic residues" evidence="2">
    <location>
        <begin position="350"/>
        <end position="359"/>
    </location>
</feature>
<keyword evidence="1" id="KW-0175">Coiled coil</keyword>
<feature type="compositionally biased region" description="Acidic residues" evidence="2">
    <location>
        <begin position="943"/>
        <end position="958"/>
    </location>
</feature>
<dbReference type="OMA" id="LAHAWQC"/>
<dbReference type="RefSeq" id="XP_015656459.1">
    <property type="nucleotide sequence ID" value="XM_015805166.1"/>
</dbReference>
<dbReference type="GeneID" id="26907060"/>
<feature type="region of interest" description="Disordered" evidence="2">
    <location>
        <begin position="1728"/>
        <end position="1749"/>
    </location>
</feature>
<feature type="compositionally biased region" description="Polar residues" evidence="2">
    <location>
        <begin position="1455"/>
        <end position="1469"/>
    </location>
</feature>
<evidence type="ECO:0000313" key="4">
    <source>
        <dbReference type="Proteomes" id="UP000037923"/>
    </source>
</evidence>
<feature type="compositionally biased region" description="Basic and acidic residues" evidence="2">
    <location>
        <begin position="52"/>
        <end position="62"/>
    </location>
</feature>
<sequence length="2035" mass="219171">MASTSSVSAPSPSTTAVPAPFVLPSLLASDTTSRRPSSPSSPPKFVGGSAPHDAHVPPRLEQRQQQTGEHQEEPAAKAAACPRDADTQHSTPGRYTPLHSAASQHGDGTAARAGSTVDSPLASTDGHRKVRDGLVDFSFNVGEVEGVHRHHDHHPGAQHAAVEKLLSAPFVASSPTQQQRRGSWHCVKGGGLSLGGSLTQVSTSLLQDRLHGPPRGESTEISPPPTPPASVSLSSLRDRTPHTLASNSPPPTHEAGATPLINLVAAQAKKERRRPYRLDSAQARRDVMAKQRHRRLLELSSVDHTAGSSSSHSGCRNVEGQGDARKKHLPYAGDGASAGWIAALSSSTLTRDHPKRVESELPSTYSGVTSPSMESSAPLSNTVAAARVSSTGAAQRSATSATAAPPAQLSRSSGSFKTTASLTSLQHRLWQYTVPGKTAAPTTAYKGAASGRAAQFPLSSCLPPSTPPGRLPPLPESQRTAVRQGRRGQCAHRVHIHDGYAAPALHPLTYPPPTVVPMSGVPVAQWQLSLQDERTRGQRGKRMAQWLVQKLLTTPPSTDFHRSRYDSLTADNGGHEENISGGGLLRSLSERAAVAAYLLSTLVEDALPRHQHSMLPYVRMLIDFAFVPDTPAIRAAMGTGTVQDEELLDRLARYDRCSIPLITVAAHTTSPSQKVGRLSSSLGSSEAEENEVMAVDLTDLLAPSFTRMTYIAAHFELSGMAVALAHEVRCRELHHRNVPRLLERTHKNWMRGLMRAVLRAWRHLCQERRVQQQRQRARWALRWTSERTRISLRRWRGYAAFTLQLAEADNVAKVALLQKRAFIERMDAEATAMQRASEELQEALQRQDEEREVVEETIAEREILYQRLLQQVREVDRVGSLMLNSLLLEDAPPRFDDATMITSLASPQPSHSGSHRGSVQSAKVLMSPKSSFGDTIHSSEGANSDDDSSVGDEKEEEELRAPHAVTALPSLLQWAKDCCRVTEAAFLAAYPAAVNVNGMVEDEEAEEGAGEGETEELPAQSPSSSRTSPSAASSPASAQRRKASVAESDVADLICHPPLDFDALLLSTTSDASGSDASVAETVLLPLHKLLLLIRGCSGVEGEGAEEGTEGGEKVAATTEAATKETPLSVAKARFNLMGGAEGEKEMVVGVEGAASPSLAMIRTVQLTDAAVLKEAHALLDHEAGALIHRYSGDSPRFAASVTSSTNAARRLNEADAPPPSGVPLMLRLSAEKREMLQRVCHVVIDAYEQLTGTASVVTAEQLFERSRGTLLVFLAALMRHFTNWMVRRTQQALPATTTTTGAEASAAASESDSAVSSTTRKTRRTGSSGETHQRYDAWSHPPHSHRQWRRQVRRQAEWIALSFSALHDAMRVATLPPRVLTVRQHDHVSGLLEQLSLTELTDLLPSSPDQTMQCYVSLIAVVERYAPSLHLLFHQFALPLAQLRADGGAGAATPANSNPNSSIENDGAQSGGWETEMYVTANTVWHLLCMTGLAGKVKEAYCTAASRLHAKGGAAAAAVNPPLAATLHRPAVFSLIEQVTQHGVTPTTTSLHRASMRRHSTASHTQPDVCGGVAGGGGAKTPVLVQTVSCRTRPRACYAQAVRESRHMDLRADTGAVCVNYTQFVKVLIRLAHAWQCQQQQREAAEHDAALQQREEEEQAAARHVASQDEGNAEADNPENAAATSDSSKERNSNGSGDTTSTTETAFTSTQRGGGIITSVVTPTKARVDSVAKAPKDRQRSLSSTTSSLSAPSLSMRVEYETGNYARILCLSYFDAFIGELLLPRLLGAHRWIGAAQRAMCSRPVLQVLAQHHDALVGAFRDFQRPHEARGVRAALPPPYSTVLASQLFLRVIDAERQASSGLTVGGGRGMSHVQRASFIYRLHRTLSRRGSSTALFAADNGAYENGGGGGGAGKGARRNPSPEDIAVSDGLRASAAAVQVRDISIVSVLQWKDVLALWKEMRWWRIPRLTEDALRLCFEHVQADVTREGDGIFFPEFLQLLCAVASYASPSPAVPLEVKLKGFLELYVLSTQD</sequence>
<reference evidence="3 4" key="1">
    <citation type="submission" date="2015-07" db="EMBL/GenBank/DDBJ databases">
        <title>High-quality genome of monoxenous trypanosomatid Leptomonas pyrrhocoris.</title>
        <authorList>
            <person name="Flegontov P."/>
            <person name="Butenko A."/>
            <person name="Firsov S."/>
            <person name="Vlcek C."/>
            <person name="Logacheva M.D."/>
            <person name="Field M."/>
            <person name="Filatov D."/>
            <person name="Flegontova O."/>
            <person name="Gerasimov E."/>
            <person name="Jackson A.P."/>
            <person name="Kelly S."/>
            <person name="Opperdoes F."/>
            <person name="O'Reilly A."/>
            <person name="Votypka J."/>
            <person name="Yurchenko V."/>
            <person name="Lukes J."/>
        </authorList>
    </citation>
    <scope>NUCLEOTIDE SEQUENCE [LARGE SCALE GENOMIC DNA]</scope>
    <source>
        <strain evidence="3">H10</strain>
    </source>
</reference>
<feature type="compositionally biased region" description="Basic and acidic residues" evidence="2">
    <location>
        <begin position="1728"/>
        <end position="1741"/>
    </location>
</feature>
<feature type="compositionally biased region" description="Low complexity" evidence="2">
    <location>
        <begin position="1"/>
        <end position="20"/>
    </location>
</feature>